<dbReference type="Proteomes" id="UP000441585">
    <property type="component" value="Unassembled WGS sequence"/>
</dbReference>
<organism evidence="3 4">
    <name type="scientific">Metabacillus idriensis</name>
    <dbReference type="NCBI Taxonomy" id="324768"/>
    <lineage>
        <taxon>Bacteria</taxon>
        <taxon>Bacillati</taxon>
        <taxon>Bacillota</taxon>
        <taxon>Bacilli</taxon>
        <taxon>Bacillales</taxon>
        <taxon>Bacillaceae</taxon>
        <taxon>Metabacillus</taxon>
    </lineage>
</organism>
<evidence type="ECO:0000256" key="1">
    <source>
        <dbReference type="PIRSR" id="PIRSR613078-1"/>
    </source>
</evidence>
<proteinExistence type="predicted"/>
<comment type="caution">
    <text evidence="3">The sequence shown here is derived from an EMBL/GenBank/DDBJ whole genome shotgun (WGS) entry which is preliminary data.</text>
</comment>
<feature type="active site" description="Tele-phosphohistidine intermediate" evidence="1">
    <location>
        <position position="8"/>
    </location>
</feature>
<dbReference type="PANTHER" id="PTHR48100">
    <property type="entry name" value="BROAD-SPECIFICITY PHOSPHATASE YOR283W-RELATED"/>
    <property type="match status" value="1"/>
</dbReference>
<feature type="active site" description="Proton donor/acceptor" evidence="1">
    <location>
        <position position="82"/>
    </location>
</feature>
<keyword evidence="4" id="KW-1185">Reference proteome</keyword>
<dbReference type="GO" id="GO:0005737">
    <property type="term" value="C:cytoplasm"/>
    <property type="evidence" value="ECO:0007669"/>
    <property type="project" value="TreeGrafter"/>
</dbReference>
<dbReference type="CDD" id="cd07067">
    <property type="entry name" value="HP_PGM_like"/>
    <property type="match status" value="1"/>
</dbReference>
<reference evidence="3 4" key="1">
    <citation type="submission" date="2019-11" db="EMBL/GenBank/DDBJ databases">
        <title>Bacillus idriensis genome.</title>
        <authorList>
            <person name="Konopka E.N."/>
            <person name="Newman J.D."/>
        </authorList>
    </citation>
    <scope>NUCLEOTIDE SEQUENCE [LARGE SCALE GENOMIC DNA]</scope>
    <source>
        <strain evidence="3 4">DSM 19097</strain>
    </source>
</reference>
<dbReference type="SUPFAM" id="SSF53254">
    <property type="entry name" value="Phosphoglycerate mutase-like"/>
    <property type="match status" value="1"/>
</dbReference>
<protein>
    <submittedName>
        <fullName evidence="3">Histidine phosphatase family protein</fullName>
    </submittedName>
</protein>
<dbReference type="Gene3D" id="3.40.50.1240">
    <property type="entry name" value="Phosphoglycerate mutase-like"/>
    <property type="match status" value="1"/>
</dbReference>
<dbReference type="AlphaFoldDB" id="A0A6I2MFM1"/>
<name>A0A6I2MFM1_9BACI</name>
<dbReference type="EMBL" id="WKKF01000009">
    <property type="protein sequence ID" value="MRX56144.1"/>
    <property type="molecule type" value="Genomic_DNA"/>
</dbReference>
<dbReference type="Pfam" id="PF00300">
    <property type="entry name" value="His_Phos_1"/>
    <property type="match status" value="1"/>
</dbReference>
<dbReference type="InterPro" id="IPR013078">
    <property type="entry name" value="His_Pase_superF_clade-1"/>
</dbReference>
<evidence type="ECO:0000313" key="4">
    <source>
        <dbReference type="Proteomes" id="UP000441585"/>
    </source>
</evidence>
<evidence type="ECO:0000256" key="2">
    <source>
        <dbReference type="PIRSR" id="PIRSR613078-2"/>
    </source>
</evidence>
<dbReference type="GO" id="GO:0016791">
    <property type="term" value="F:phosphatase activity"/>
    <property type="evidence" value="ECO:0007669"/>
    <property type="project" value="TreeGrafter"/>
</dbReference>
<accession>A0A6I2MFM1</accession>
<dbReference type="RefSeq" id="WP_154319292.1">
    <property type="nucleotide sequence ID" value="NZ_CAJGAA010000007.1"/>
</dbReference>
<dbReference type="SMART" id="SM00855">
    <property type="entry name" value="PGAM"/>
    <property type="match status" value="1"/>
</dbReference>
<dbReference type="PANTHER" id="PTHR48100:SF1">
    <property type="entry name" value="HISTIDINE PHOSPHATASE FAMILY PROTEIN-RELATED"/>
    <property type="match status" value="1"/>
</dbReference>
<dbReference type="InterPro" id="IPR029033">
    <property type="entry name" value="His_PPase_superfam"/>
</dbReference>
<gene>
    <name evidence="3" type="ORF">GJU41_19485</name>
</gene>
<dbReference type="InterPro" id="IPR050275">
    <property type="entry name" value="PGM_Phosphatase"/>
</dbReference>
<sequence length="197" mass="22659">MEILLIRHGQSEADILKVHEGRADFPLTEIGRKQVQLMAERVKNEFPPEIVWSSTLQRAKETASLLSNKVGCPIQFKEELMEFNNGIQAGLTFEEAKKYPNPKYLHDRFEEGETHIEFRMRIESIFSKILSSSLHNRIAIVAHGGVINCLLRSFFHMPVTKDFYFKNGDTGISFIEITEQGKVIHFLNNTSHLDKLE</sequence>
<feature type="binding site" evidence="2">
    <location>
        <position position="58"/>
    </location>
    <ligand>
        <name>substrate</name>
    </ligand>
</feature>
<evidence type="ECO:0000313" key="3">
    <source>
        <dbReference type="EMBL" id="MRX56144.1"/>
    </source>
</evidence>